<accession>A0ABP0L5H1</accession>
<evidence type="ECO:0000313" key="2">
    <source>
        <dbReference type="Proteomes" id="UP001642484"/>
    </source>
</evidence>
<dbReference type="Proteomes" id="UP001642484">
    <property type="component" value="Unassembled WGS sequence"/>
</dbReference>
<dbReference type="Gene3D" id="6.10.140.1350">
    <property type="match status" value="1"/>
</dbReference>
<proteinExistence type="predicted"/>
<sequence length="383" mass="39476">MTTLTELTVRQVGQVTPPLKQKIEQFQQIIDSNDQSVARLREHLRRLEPERERLSELVQQRQDDRRSIHSQLARLQDSLATFGAESAQLEAAAEEMPRILERIAVPSQPGDPNGFRRVPMAAIDVPLPYFDALAEQLEMRAEQVYDRVTAVEKALATYNRQVSGVPVSAQIEAVVRSEFLQFKAIAAELAQAGERLEQLRDAAVRTRGVPVGMLAQPIEDYESQRLAAARSNVGAGTLLGPLAMNTVNPAMMGCGGCGLMAAGANPAGGLFGVNTGAGVAGGLFNSGGGMFGQNTGGGLFGANTGGGLFGANTGGGLFGGQNTGGGLFGANTGGGMFGGQNTGGGLFGANTGGGMFGQNTGGGLFGANTGGGLFGANTGGGLF</sequence>
<keyword evidence="2" id="KW-1185">Reference proteome</keyword>
<comment type="caution">
    <text evidence="1">The sequence shown here is derived from an EMBL/GenBank/DDBJ whole genome shotgun (WGS) entry which is preliminary data.</text>
</comment>
<protein>
    <submittedName>
        <fullName evidence="1">Uncharacterized protein</fullName>
    </submittedName>
</protein>
<name>A0ABP0L5H1_9DINO</name>
<gene>
    <name evidence="1" type="ORF">CCMP2556_LOCUS19214</name>
</gene>
<organism evidence="1 2">
    <name type="scientific">Durusdinium trenchii</name>
    <dbReference type="NCBI Taxonomy" id="1381693"/>
    <lineage>
        <taxon>Eukaryota</taxon>
        <taxon>Sar</taxon>
        <taxon>Alveolata</taxon>
        <taxon>Dinophyceae</taxon>
        <taxon>Suessiales</taxon>
        <taxon>Symbiodiniaceae</taxon>
        <taxon>Durusdinium</taxon>
    </lineage>
</organism>
<reference evidence="1 2" key="1">
    <citation type="submission" date="2024-02" db="EMBL/GenBank/DDBJ databases">
        <authorList>
            <person name="Chen Y."/>
            <person name="Shah S."/>
            <person name="Dougan E. K."/>
            <person name="Thang M."/>
            <person name="Chan C."/>
        </authorList>
    </citation>
    <scope>NUCLEOTIDE SEQUENCE [LARGE SCALE GENOMIC DNA]</scope>
</reference>
<evidence type="ECO:0000313" key="1">
    <source>
        <dbReference type="EMBL" id="CAK9033813.1"/>
    </source>
</evidence>
<dbReference type="EMBL" id="CAXAMN010011112">
    <property type="protein sequence ID" value="CAK9033813.1"/>
    <property type="molecule type" value="Genomic_DNA"/>
</dbReference>